<protein>
    <submittedName>
        <fullName evidence="2">Uncharacterized protein</fullName>
    </submittedName>
</protein>
<evidence type="ECO:0000313" key="3">
    <source>
        <dbReference type="Proteomes" id="UP000501690"/>
    </source>
</evidence>
<dbReference type="AlphaFoldDB" id="A0A4D6MVX1"/>
<evidence type="ECO:0000313" key="2">
    <source>
        <dbReference type="EMBL" id="QCE04047.1"/>
    </source>
</evidence>
<dbReference type="EMBL" id="CP039352">
    <property type="protein sequence ID" value="QCE04047.1"/>
    <property type="molecule type" value="Genomic_DNA"/>
</dbReference>
<evidence type="ECO:0000313" key="1">
    <source>
        <dbReference type="EMBL" id="QCE03471.1"/>
    </source>
</evidence>
<gene>
    <name evidence="1" type="ORF">DEO72_LG8g1495</name>
    <name evidence="2" type="ORF">DEO72_LG8g2080</name>
</gene>
<name>A0A4D6MVX1_VIGUN</name>
<organism evidence="2 3">
    <name type="scientific">Vigna unguiculata</name>
    <name type="common">Cowpea</name>
    <dbReference type="NCBI Taxonomy" id="3917"/>
    <lineage>
        <taxon>Eukaryota</taxon>
        <taxon>Viridiplantae</taxon>
        <taxon>Streptophyta</taxon>
        <taxon>Embryophyta</taxon>
        <taxon>Tracheophyta</taxon>
        <taxon>Spermatophyta</taxon>
        <taxon>Magnoliopsida</taxon>
        <taxon>eudicotyledons</taxon>
        <taxon>Gunneridae</taxon>
        <taxon>Pentapetalae</taxon>
        <taxon>rosids</taxon>
        <taxon>fabids</taxon>
        <taxon>Fabales</taxon>
        <taxon>Fabaceae</taxon>
        <taxon>Papilionoideae</taxon>
        <taxon>50 kb inversion clade</taxon>
        <taxon>NPAAA clade</taxon>
        <taxon>indigoferoid/millettioid clade</taxon>
        <taxon>Phaseoleae</taxon>
        <taxon>Vigna</taxon>
    </lineage>
</organism>
<dbReference type="Proteomes" id="UP000501690">
    <property type="component" value="Linkage Group LG8"/>
</dbReference>
<dbReference type="EMBL" id="CP039352">
    <property type="protein sequence ID" value="QCE03471.1"/>
    <property type="molecule type" value="Genomic_DNA"/>
</dbReference>
<reference evidence="2 3" key="1">
    <citation type="submission" date="2019-04" db="EMBL/GenBank/DDBJ databases">
        <title>An improved genome assembly and genetic linkage map for asparagus bean, Vigna unguiculata ssp. sesquipedialis.</title>
        <authorList>
            <person name="Xia Q."/>
            <person name="Zhang R."/>
            <person name="Dong Y."/>
        </authorList>
    </citation>
    <scope>NUCLEOTIDE SEQUENCE [LARGE SCALE GENOMIC DNA]</scope>
    <source>
        <tissue evidence="2">Leaf</tissue>
    </source>
</reference>
<accession>A0A4D6MVX1</accession>
<proteinExistence type="predicted"/>
<keyword evidence="3" id="KW-1185">Reference proteome</keyword>
<sequence length="97" mass="11217">MKCALVEKEKAREDVETESFEYQKLVHVEHKNGFLKELWKAEFILQILMQDERFDVNKDVFKGTLIDINKIAAVRNGLTTKDADINIDADMTSLIDT</sequence>